<feature type="compositionally biased region" description="Basic and acidic residues" evidence="1">
    <location>
        <begin position="580"/>
        <end position="616"/>
    </location>
</feature>
<name>A0A2C6KJA3_9APIC</name>
<feature type="region of interest" description="Disordered" evidence="1">
    <location>
        <begin position="1076"/>
        <end position="1096"/>
    </location>
</feature>
<feature type="compositionally biased region" description="Basic and acidic residues" evidence="1">
    <location>
        <begin position="1033"/>
        <end position="1060"/>
    </location>
</feature>
<feature type="compositionally biased region" description="Basic and acidic residues" evidence="1">
    <location>
        <begin position="390"/>
        <end position="412"/>
    </location>
</feature>
<dbReference type="GeneID" id="94433012"/>
<feature type="region of interest" description="Disordered" evidence="1">
    <location>
        <begin position="452"/>
        <end position="482"/>
    </location>
</feature>
<gene>
    <name evidence="2" type="ORF">CSUI_009690</name>
</gene>
<keyword evidence="3" id="KW-1185">Reference proteome</keyword>
<protein>
    <submittedName>
        <fullName evidence="2">Uncharacterized protein</fullName>
    </submittedName>
</protein>
<feature type="compositionally biased region" description="Polar residues" evidence="1">
    <location>
        <begin position="728"/>
        <end position="740"/>
    </location>
</feature>
<feature type="compositionally biased region" description="Basic and acidic residues" evidence="1">
    <location>
        <begin position="154"/>
        <end position="171"/>
    </location>
</feature>
<feature type="region of interest" description="Disordered" evidence="1">
    <location>
        <begin position="1028"/>
        <end position="1064"/>
    </location>
</feature>
<evidence type="ECO:0000256" key="1">
    <source>
        <dbReference type="SAM" id="MobiDB-lite"/>
    </source>
</evidence>
<feature type="region of interest" description="Disordered" evidence="1">
    <location>
        <begin position="381"/>
        <end position="412"/>
    </location>
</feature>
<feature type="region of interest" description="Disordered" evidence="1">
    <location>
        <begin position="923"/>
        <end position="994"/>
    </location>
</feature>
<dbReference type="RefSeq" id="XP_067918223.1">
    <property type="nucleotide sequence ID" value="XM_068069801.1"/>
</dbReference>
<feature type="region of interest" description="Disordered" evidence="1">
    <location>
        <begin position="641"/>
        <end position="709"/>
    </location>
</feature>
<feature type="compositionally biased region" description="Low complexity" evidence="1">
    <location>
        <begin position="878"/>
        <end position="900"/>
    </location>
</feature>
<sequence>MAAAGGNAVAEALTHLRHDLQQALTKASTGLAALATTTTTTATNAAAISKSHSLSFLTRHRPEDHSSGGLPPTPPGVCTPPEGRVGEVESFIPHQGVSSPDYFPSKNEQGNSSVLSSLFPPLYPSTASSKQKGQNTSFAEDLSSRSTELPPLSELERQPAETVDCRIEKSHTLSVQTSGLSSHNGEGEEQAREPRAEKSNEELKGGASGAKSVFSLSPTTGAVDPTYVREGGGGGKNIDEEAEERSLAKSGEEKKIPEKDRRRYFFHSPDNRVLQRGGEKSFYHSQRDQGLHYLPKTSSSFSSYSLDTHAKNPPLSSSFLPSPSPSSRVSKKEKLSSSQEALSTSQRDLSLTRKRIGTSTGCCSLVSSPCSPALRLASFSSSPSLASSTGEKHQGRTSQKDEDLFKREKEKKEEENRTLNKYIWGRASTSRLDEAENAWFIVDLLRGNSESGGSLEKAMDDLPGKPSFSSSPPLLSSSSVSPNIPLSPSSSAYIKTQGGLLLDKVKKGETTYTLPLASERRRREEEVEGQGRIEEEEEETLHFSSSYQDFLSFEKMKRQKEEDKKLPDVLPRPGDPNIVRGRERGSRGDEEQDVAREGRSKEEEQPTEGKEGREMNDLLSKVDVLCSGLREDGNVYMRKELTLEHRRAEESIQLEVNEAEKREERSLDQQRDQPGDPHNGARREQGEGEEREEEEERASSSSEFIDLSSSLPPSLIASTVMSECLADSLSSLESRVSTTRGGEEEEDLSSSLSYGKELRKEEEGDSNAISSASVLLPQGRHESGWKMDGKAFFGGEDSNRLIEEEKEGIVGGRESSAKRCDEENALGGKRTGEEEGEKKENLASSVVLSQARHGHSKSEETSFIQEHVSSDSEDNDKSSSSASPLSPAGPFSSEGEKSFLSSSSLVGLSSSSCVPLCSVDEVERKQRSFTRPPQHASISSSSSSLHTPLLETPPPSCTSLTSPILPEVLESGGHAPPGDMNSLSQPSNSYRNSRSSRSILPVSFFPALTSLTFSPSFLFKKKSSVDLDEDLEVSSHSRSLTEGEGRRGGRTDRREDERPGDALAVPSNAYRGVREGNSRRIRRGGGGGERRHHMRKTEGSTSFAMMDFVRNSIALYGQSALEGVVFLVPAEDAEELVVALEESIPYSWRDVEHAALEALKPLTAVVVGRLVLVELPAMVAEVFSIGASTESAAAAATTATTIEASGVLSTALSLAPWLIVLGGCVYAIVRSAKALQASRRSHLFIETIESLPNEERRERDWNISQGRRGGEGEGRRRGRSPSNEGRREEEQEERRAISRYDSGDFKTAVEERRTRDERRRRGRDRREVSLERIDVDGYRRIPADLLVENEEEEARRCKKENLEGTAWREDHSFLTGNEGELCSIQWRGGGGDPILLPPLEV</sequence>
<proteinExistence type="predicted"/>
<feature type="compositionally biased region" description="Basic and acidic residues" evidence="1">
    <location>
        <begin position="277"/>
        <end position="290"/>
    </location>
</feature>
<feature type="compositionally biased region" description="Low complexity" evidence="1">
    <location>
        <begin position="313"/>
        <end position="327"/>
    </location>
</feature>
<feature type="compositionally biased region" description="Basic and acidic residues" evidence="1">
    <location>
        <begin position="1284"/>
        <end position="1301"/>
    </location>
</feature>
<accession>A0A2C6KJA3</accession>
<comment type="caution">
    <text evidence="2">The sequence shown here is derived from an EMBL/GenBank/DDBJ whole genome shotgun (WGS) entry which is preliminary data.</text>
</comment>
<evidence type="ECO:0000313" key="3">
    <source>
        <dbReference type="Proteomes" id="UP000221165"/>
    </source>
</evidence>
<feature type="compositionally biased region" description="Basic and acidic residues" evidence="1">
    <location>
        <begin position="558"/>
        <end position="567"/>
    </location>
</feature>
<feature type="compositionally biased region" description="Polar residues" evidence="1">
    <location>
        <begin position="336"/>
        <end position="349"/>
    </location>
</feature>
<feature type="compositionally biased region" description="Low complexity" evidence="1">
    <location>
        <begin position="699"/>
        <end position="709"/>
    </location>
</feature>
<feature type="compositionally biased region" description="Basic and acidic residues" evidence="1">
    <location>
        <begin position="779"/>
        <end position="789"/>
    </location>
</feature>
<feature type="compositionally biased region" description="Polar residues" evidence="1">
    <location>
        <begin position="125"/>
        <end position="138"/>
    </location>
</feature>
<feature type="compositionally biased region" description="Polar residues" evidence="1">
    <location>
        <begin position="172"/>
        <end position="184"/>
    </location>
</feature>
<feature type="region of interest" description="Disordered" evidence="1">
    <location>
        <begin position="59"/>
        <end position="349"/>
    </location>
</feature>
<dbReference type="EMBL" id="MIGC01005878">
    <property type="protein sequence ID" value="PHJ16494.1"/>
    <property type="molecule type" value="Genomic_DNA"/>
</dbReference>
<feature type="compositionally biased region" description="Low complexity" evidence="1">
    <location>
        <begin position="957"/>
        <end position="966"/>
    </location>
</feature>
<feature type="compositionally biased region" description="Basic and acidic residues" evidence="1">
    <location>
        <begin position="658"/>
        <end position="688"/>
    </location>
</feature>
<feature type="compositionally biased region" description="Basic and acidic residues" evidence="1">
    <location>
        <begin position="185"/>
        <end position="204"/>
    </location>
</feature>
<feature type="region of interest" description="Disordered" evidence="1">
    <location>
        <begin position="728"/>
        <end position="900"/>
    </location>
</feature>
<dbReference type="Proteomes" id="UP000221165">
    <property type="component" value="Unassembled WGS sequence"/>
</dbReference>
<feature type="region of interest" description="Disordered" evidence="1">
    <location>
        <begin position="516"/>
        <end position="546"/>
    </location>
</feature>
<organism evidence="2 3">
    <name type="scientific">Cystoisospora suis</name>
    <dbReference type="NCBI Taxonomy" id="483139"/>
    <lineage>
        <taxon>Eukaryota</taxon>
        <taxon>Sar</taxon>
        <taxon>Alveolata</taxon>
        <taxon>Apicomplexa</taxon>
        <taxon>Conoidasida</taxon>
        <taxon>Coccidia</taxon>
        <taxon>Eucoccidiorida</taxon>
        <taxon>Eimeriorina</taxon>
        <taxon>Sarcocystidae</taxon>
        <taxon>Cystoisospora</taxon>
    </lineage>
</organism>
<dbReference type="OrthoDB" id="331403at2759"/>
<feature type="compositionally biased region" description="Basic and acidic residues" evidence="1">
    <location>
        <begin position="244"/>
        <end position="263"/>
    </location>
</feature>
<dbReference type="VEuPathDB" id="ToxoDB:CSUI_009690"/>
<feature type="compositionally biased region" description="Basic and acidic residues" evidence="1">
    <location>
        <begin position="830"/>
        <end position="841"/>
    </location>
</feature>
<reference evidence="2 3" key="1">
    <citation type="journal article" date="2017" name="Int. J. Parasitol.">
        <title>The genome of the protozoan parasite Cystoisospora suis and a reverse vaccinology approach to identify vaccine candidates.</title>
        <authorList>
            <person name="Palmieri N."/>
            <person name="Shrestha A."/>
            <person name="Ruttkowski B."/>
            <person name="Beck T."/>
            <person name="Vogl C."/>
            <person name="Tomley F."/>
            <person name="Blake D.P."/>
            <person name="Joachim A."/>
        </authorList>
    </citation>
    <scope>NUCLEOTIDE SEQUENCE [LARGE SCALE GENOMIC DNA]</scope>
    <source>
        <strain evidence="2 3">Wien I</strain>
    </source>
</reference>
<feature type="compositionally biased region" description="Basic and acidic residues" evidence="1">
    <location>
        <begin position="518"/>
        <end position="533"/>
    </location>
</feature>
<feature type="compositionally biased region" description="Polar residues" evidence="1">
    <location>
        <begin position="106"/>
        <end position="116"/>
    </location>
</feature>
<feature type="compositionally biased region" description="Basic and acidic residues" evidence="1">
    <location>
        <begin position="641"/>
        <end position="650"/>
    </location>
</feature>
<feature type="region of interest" description="Disordered" evidence="1">
    <location>
        <begin position="1255"/>
        <end position="1301"/>
    </location>
</feature>
<feature type="compositionally biased region" description="Low complexity" evidence="1">
    <location>
        <begin position="932"/>
        <end position="950"/>
    </location>
</feature>
<feature type="compositionally biased region" description="Low complexity" evidence="1">
    <location>
        <begin position="464"/>
        <end position="482"/>
    </location>
</feature>
<evidence type="ECO:0000313" key="2">
    <source>
        <dbReference type="EMBL" id="PHJ16494.1"/>
    </source>
</evidence>
<feature type="region of interest" description="Disordered" evidence="1">
    <location>
        <begin position="558"/>
        <end position="618"/>
    </location>
</feature>